<name>A0ABR5ZX48_9LACT</name>
<dbReference type="InterPro" id="IPR017853">
    <property type="entry name" value="GH"/>
</dbReference>
<accession>A0ABR5ZX48</accession>
<organism evidence="1 2">
    <name type="scientific">Aerococcus urinaeequi</name>
    <dbReference type="NCBI Taxonomy" id="51665"/>
    <lineage>
        <taxon>Bacteria</taxon>
        <taxon>Bacillati</taxon>
        <taxon>Bacillota</taxon>
        <taxon>Bacilli</taxon>
        <taxon>Lactobacillales</taxon>
        <taxon>Aerococcaceae</taxon>
        <taxon>Aerococcus</taxon>
    </lineage>
</organism>
<keyword evidence="2" id="KW-1185">Reference proteome</keyword>
<dbReference type="SUPFAM" id="SSF51445">
    <property type="entry name" value="(Trans)glycosidases"/>
    <property type="match status" value="1"/>
</dbReference>
<dbReference type="EMBL" id="JACGAN010000005">
    <property type="protein sequence ID" value="MBA5746316.1"/>
    <property type="molecule type" value="Genomic_DNA"/>
</dbReference>
<evidence type="ECO:0008006" key="3">
    <source>
        <dbReference type="Google" id="ProtNLM"/>
    </source>
</evidence>
<reference evidence="1 2" key="1">
    <citation type="submission" date="2020-07" db="EMBL/GenBank/DDBJ databases">
        <title>Draft Genome Sequences of Lactobacillales Isolated from the International Space Station.</title>
        <authorList>
            <person name="Bharadwaj A.R."/>
            <person name="Singh N.K."/>
            <person name="Wood J.M."/>
            <person name="Debieu M."/>
            <person name="O'Hara N.B."/>
            <person name="Karouia F."/>
            <person name="Mason C.E."/>
            <person name="Venkateswaran K."/>
        </authorList>
    </citation>
    <scope>NUCLEOTIDE SEQUENCE [LARGE SCALE GENOMIC DNA]</scope>
    <source>
        <strain evidence="1 2">151250015-1-258-55</strain>
    </source>
</reference>
<evidence type="ECO:0000313" key="2">
    <source>
        <dbReference type="Proteomes" id="UP000540056"/>
    </source>
</evidence>
<protein>
    <recommendedName>
        <fullName evidence="3">6-phospho-beta-glucosidase</fullName>
    </recommendedName>
</protein>
<dbReference type="Proteomes" id="UP000540056">
    <property type="component" value="Unassembled WGS sequence"/>
</dbReference>
<sequence length="46" mass="5099">MKVVNFATGGEVDADDLGNGTFDRSRKDSFFWYRDVIQSNGANILA</sequence>
<proteinExistence type="predicted"/>
<comment type="caution">
    <text evidence="1">The sequence shown here is derived from an EMBL/GenBank/DDBJ whole genome shotgun (WGS) entry which is preliminary data.</text>
</comment>
<gene>
    <name evidence="1" type="ORF">H3232_03705</name>
</gene>
<evidence type="ECO:0000313" key="1">
    <source>
        <dbReference type="EMBL" id="MBA5746316.1"/>
    </source>
</evidence>
<dbReference type="Gene3D" id="3.20.20.80">
    <property type="entry name" value="Glycosidases"/>
    <property type="match status" value="1"/>
</dbReference>